<dbReference type="KEGG" id="amt:Amet_1120"/>
<dbReference type="SMART" id="SM00382">
    <property type="entry name" value="AAA"/>
    <property type="match status" value="1"/>
</dbReference>
<dbReference type="Pfam" id="PF08352">
    <property type="entry name" value="oligo_HPY"/>
    <property type="match status" value="1"/>
</dbReference>
<sequence>MESLLQIKDLTVGYGNIEIVKDINFTLKRGEILGIVGESGCGKSTLLKAIMQLSGTGVVTKKGSILFEGTDMLSISKEELRRIRGNRLGVVFQNPGGSLNPLRKIKHQFIETMQSHRKINKKEAYKSILNILSRLDLEDGERILNSFPFELSGGMNQRVAIALAMIMEPELILADEPTSALDVTVQVQVVEELLKLRERFFTSIIMITHNMGVVAKIADKIGVMYAGEMVEYGEKNQILETPIHPYTKALLAAIPKIDGKMPQGLPGRPFVFGESHKGCRFLSRCNCFSKECQEKTNHVSFVEKEHWSTCIKLDGVKSYGYSSIRSS</sequence>
<evidence type="ECO:0000256" key="3">
    <source>
        <dbReference type="ARBA" id="ARBA00022448"/>
    </source>
</evidence>
<dbReference type="PANTHER" id="PTHR43297">
    <property type="entry name" value="OLIGOPEPTIDE TRANSPORT ATP-BINDING PROTEIN APPD"/>
    <property type="match status" value="1"/>
</dbReference>
<dbReference type="InterPro" id="IPR013563">
    <property type="entry name" value="Oligopep_ABC_C"/>
</dbReference>
<evidence type="ECO:0000256" key="2">
    <source>
        <dbReference type="ARBA" id="ARBA00005417"/>
    </source>
</evidence>
<dbReference type="eggNOG" id="COG0444">
    <property type="taxonomic scope" value="Bacteria"/>
</dbReference>
<evidence type="ECO:0000256" key="1">
    <source>
        <dbReference type="ARBA" id="ARBA00004202"/>
    </source>
</evidence>
<dbReference type="Pfam" id="PF00005">
    <property type="entry name" value="ABC_tran"/>
    <property type="match status" value="1"/>
</dbReference>
<dbReference type="EMBL" id="CP000724">
    <property type="protein sequence ID" value="ABR47331.1"/>
    <property type="molecule type" value="Genomic_DNA"/>
</dbReference>
<dbReference type="SUPFAM" id="SSF52540">
    <property type="entry name" value="P-loop containing nucleoside triphosphate hydrolases"/>
    <property type="match status" value="1"/>
</dbReference>
<dbReference type="STRING" id="293826.Amet_1120"/>
<dbReference type="CDD" id="cd03257">
    <property type="entry name" value="ABC_NikE_OppD_transporters"/>
    <property type="match status" value="1"/>
</dbReference>
<feature type="domain" description="ABC transporter" evidence="8">
    <location>
        <begin position="5"/>
        <end position="251"/>
    </location>
</feature>
<keyword evidence="6" id="KW-0067">ATP-binding</keyword>
<evidence type="ECO:0000259" key="8">
    <source>
        <dbReference type="PROSITE" id="PS50893"/>
    </source>
</evidence>
<dbReference type="HOGENOM" id="CLU_000604_1_23_9"/>
<keyword evidence="7" id="KW-0472">Membrane</keyword>
<dbReference type="Gene3D" id="3.40.50.300">
    <property type="entry name" value="P-loop containing nucleotide triphosphate hydrolases"/>
    <property type="match status" value="1"/>
</dbReference>
<dbReference type="Proteomes" id="UP000001572">
    <property type="component" value="Chromosome"/>
</dbReference>
<organism evidence="9 10">
    <name type="scientific">Alkaliphilus metalliredigens (strain QYMF)</name>
    <dbReference type="NCBI Taxonomy" id="293826"/>
    <lineage>
        <taxon>Bacteria</taxon>
        <taxon>Bacillati</taxon>
        <taxon>Bacillota</taxon>
        <taxon>Clostridia</taxon>
        <taxon>Peptostreptococcales</taxon>
        <taxon>Natronincolaceae</taxon>
        <taxon>Alkaliphilus</taxon>
    </lineage>
</organism>
<evidence type="ECO:0000256" key="7">
    <source>
        <dbReference type="ARBA" id="ARBA00023136"/>
    </source>
</evidence>
<comment type="similarity">
    <text evidence="2">Belongs to the ABC transporter superfamily.</text>
</comment>
<dbReference type="GO" id="GO:0015833">
    <property type="term" value="P:peptide transport"/>
    <property type="evidence" value="ECO:0007669"/>
    <property type="project" value="InterPro"/>
</dbReference>
<keyword evidence="10" id="KW-1185">Reference proteome</keyword>
<evidence type="ECO:0000256" key="4">
    <source>
        <dbReference type="ARBA" id="ARBA00022475"/>
    </source>
</evidence>
<dbReference type="FunFam" id="3.40.50.300:FF:000016">
    <property type="entry name" value="Oligopeptide ABC transporter ATP-binding component"/>
    <property type="match status" value="1"/>
</dbReference>
<protein>
    <submittedName>
        <fullName evidence="9">Oligopeptide/dipeptide ABC transporter, ATPase subunit</fullName>
    </submittedName>
</protein>
<keyword evidence="4" id="KW-1003">Cell membrane</keyword>
<dbReference type="NCBIfam" id="TIGR01727">
    <property type="entry name" value="oligo_HPY"/>
    <property type="match status" value="1"/>
</dbReference>
<dbReference type="OrthoDB" id="9806285at2"/>
<dbReference type="AlphaFoldDB" id="A6TMB3"/>
<reference evidence="10" key="1">
    <citation type="journal article" date="2016" name="Genome Announc.">
        <title>Complete genome sequence of Alkaliphilus metalliredigens strain QYMF, an alkaliphilic and metal-reducing bacterium isolated from borax-contaminated leachate ponds.</title>
        <authorList>
            <person name="Hwang C."/>
            <person name="Copeland A."/>
            <person name="Lucas S."/>
            <person name="Lapidus A."/>
            <person name="Barry K."/>
            <person name="Detter J.C."/>
            <person name="Glavina Del Rio T."/>
            <person name="Hammon N."/>
            <person name="Israni S."/>
            <person name="Dalin E."/>
            <person name="Tice H."/>
            <person name="Pitluck S."/>
            <person name="Chertkov O."/>
            <person name="Brettin T."/>
            <person name="Bruce D."/>
            <person name="Han C."/>
            <person name="Schmutz J."/>
            <person name="Larimer F."/>
            <person name="Land M.L."/>
            <person name="Hauser L."/>
            <person name="Kyrpides N."/>
            <person name="Mikhailova N."/>
            <person name="Ye Q."/>
            <person name="Zhou J."/>
            <person name="Richardson P."/>
            <person name="Fields M.W."/>
        </authorList>
    </citation>
    <scope>NUCLEOTIDE SEQUENCE [LARGE SCALE GENOMIC DNA]</scope>
    <source>
        <strain evidence="10">QYMF</strain>
    </source>
</reference>
<dbReference type="InterPro" id="IPR003593">
    <property type="entry name" value="AAA+_ATPase"/>
</dbReference>
<dbReference type="PANTHER" id="PTHR43297:SF2">
    <property type="entry name" value="DIPEPTIDE TRANSPORT ATP-BINDING PROTEIN DPPD"/>
    <property type="match status" value="1"/>
</dbReference>
<proteinExistence type="inferred from homology"/>
<evidence type="ECO:0000256" key="5">
    <source>
        <dbReference type="ARBA" id="ARBA00022741"/>
    </source>
</evidence>
<dbReference type="InterPro" id="IPR027417">
    <property type="entry name" value="P-loop_NTPase"/>
</dbReference>
<dbReference type="PROSITE" id="PS50893">
    <property type="entry name" value="ABC_TRANSPORTER_2"/>
    <property type="match status" value="1"/>
</dbReference>
<evidence type="ECO:0000313" key="10">
    <source>
        <dbReference type="Proteomes" id="UP000001572"/>
    </source>
</evidence>
<dbReference type="InterPro" id="IPR050388">
    <property type="entry name" value="ABC_Ni/Peptide_Import"/>
</dbReference>
<dbReference type="GO" id="GO:0016887">
    <property type="term" value="F:ATP hydrolysis activity"/>
    <property type="evidence" value="ECO:0007669"/>
    <property type="project" value="InterPro"/>
</dbReference>
<keyword evidence="5" id="KW-0547">Nucleotide-binding</keyword>
<accession>A6TMB3</accession>
<name>A6TMB3_ALKMQ</name>
<dbReference type="GO" id="GO:0005524">
    <property type="term" value="F:ATP binding"/>
    <property type="evidence" value="ECO:0007669"/>
    <property type="project" value="UniProtKB-KW"/>
</dbReference>
<evidence type="ECO:0000313" key="9">
    <source>
        <dbReference type="EMBL" id="ABR47331.1"/>
    </source>
</evidence>
<evidence type="ECO:0000256" key="6">
    <source>
        <dbReference type="ARBA" id="ARBA00022840"/>
    </source>
</evidence>
<dbReference type="GO" id="GO:0005886">
    <property type="term" value="C:plasma membrane"/>
    <property type="evidence" value="ECO:0007669"/>
    <property type="project" value="UniProtKB-SubCell"/>
</dbReference>
<dbReference type="InterPro" id="IPR003439">
    <property type="entry name" value="ABC_transporter-like_ATP-bd"/>
</dbReference>
<comment type="subcellular location">
    <subcellularLocation>
        <location evidence="1">Cell membrane</location>
        <topology evidence="1">Peripheral membrane protein</topology>
    </subcellularLocation>
</comment>
<gene>
    <name evidence="9" type="ordered locus">Amet_1120</name>
</gene>
<keyword evidence="3" id="KW-0813">Transport</keyword>